<accession>A0A8S1QG00</accession>
<sequence>MAQEIFNKKWLQTLGYYSLRLYPFKFVLNYQNVMNHYQKYQKQGDYLIEFLNIPYRLSNQGLLGQVLTQELQQYRQQSLQMKIKKIRAISVILYYSGSGDYRAPKILQKALQYDFIEDYFEEFYGEKNKIILQFLFRTILTLGLSCKLLERVDQKMDQNLLLFILNEFQLRQLNDFNIRLTKKEIDMLLVIKEKWKDNKKINWALYQLNIDQDLM</sequence>
<evidence type="ECO:0000313" key="2">
    <source>
        <dbReference type="Proteomes" id="UP000692954"/>
    </source>
</evidence>
<dbReference type="AlphaFoldDB" id="A0A8S1QG00"/>
<dbReference type="OrthoDB" id="302274at2759"/>
<dbReference type="EMBL" id="CAJJDN010000104">
    <property type="protein sequence ID" value="CAD8113667.1"/>
    <property type="molecule type" value="Genomic_DNA"/>
</dbReference>
<gene>
    <name evidence="1" type="ORF">PSON_ATCC_30995.1.T1040023</name>
</gene>
<name>A0A8S1QG00_9CILI</name>
<keyword evidence="2" id="KW-1185">Reference proteome</keyword>
<comment type="caution">
    <text evidence="1">The sequence shown here is derived from an EMBL/GenBank/DDBJ whole genome shotgun (WGS) entry which is preliminary data.</text>
</comment>
<proteinExistence type="predicted"/>
<protein>
    <submittedName>
        <fullName evidence="1">Uncharacterized protein</fullName>
    </submittedName>
</protein>
<organism evidence="1 2">
    <name type="scientific">Paramecium sonneborni</name>
    <dbReference type="NCBI Taxonomy" id="65129"/>
    <lineage>
        <taxon>Eukaryota</taxon>
        <taxon>Sar</taxon>
        <taxon>Alveolata</taxon>
        <taxon>Ciliophora</taxon>
        <taxon>Intramacronucleata</taxon>
        <taxon>Oligohymenophorea</taxon>
        <taxon>Peniculida</taxon>
        <taxon>Parameciidae</taxon>
        <taxon>Paramecium</taxon>
    </lineage>
</organism>
<reference evidence="1" key="1">
    <citation type="submission" date="2021-01" db="EMBL/GenBank/DDBJ databases">
        <authorList>
            <consortium name="Genoscope - CEA"/>
            <person name="William W."/>
        </authorList>
    </citation>
    <scope>NUCLEOTIDE SEQUENCE</scope>
</reference>
<evidence type="ECO:0000313" key="1">
    <source>
        <dbReference type="EMBL" id="CAD8113667.1"/>
    </source>
</evidence>
<dbReference type="Proteomes" id="UP000692954">
    <property type="component" value="Unassembled WGS sequence"/>
</dbReference>